<keyword evidence="3" id="KW-1185">Reference proteome</keyword>
<dbReference type="RefSeq" id="XP_043132583.1">
    <property type="nucleotide sequence ID" value="XM_043276035.1"/>
</dbReference>
<dbReference type="KEGG" id="ache:ACHE_11463A"/>
<feature type="region of interest" description="Disordered" evidence="1">
    <location>
        <begin position="16"/>
        <end position="37"/>
    </location>
</feature>
<dbReference type="AlphaFoldDB" id="A0A7R7VFX2"/>
<evidence type="ECO:0000256" key="1">
    <source>
        <dbReference type="SAM" id="MobiDB-lite"/>
    </source>
</evidence>
<evidence type="ECO:0000313" key="2">
    <source>
        <dbReference type="EMBL" id="BCR84061.1"/>
    </source>
</evidence>
<reference evidence="2" key="2">
    <citation type="submission" date="2021-02" db="EMBL/GenBank/DDBJ databases">
        <title>Aspergillus chevalieri M1 genome sequence.</title>
        <authorList>
            <person name="Kadooka C."/>
            <person name="Mori K."/>
            <person name="Futagami T."/>
        </authorList>
    </citation>
    <scope>NUCLEOTIDE SEQUENCE</scope>
    <source>
        <strain evidence="2">M1</strain>
    </source>
</reference>
<organism evidence="2 3">
    <name type="scientific">Aspergillus chevalieri</name>
    <name type="common">Eurotium chevalieri</name>
    <dbReference type="NCBI Taxonomy" id="182096"/>
    <lineage>
        <taxon>Eukaryota</taxon>
        <taxon>Fungi</taxon>
        <taxon>Dikarya</taxon>
        <taxon>Ascomycota</taxon>
        <taxon>Pezizomycotina</taxon>
        <taxon>Eurotiomycetes</taxon>
        <taxon>Eurotiomycetidae</taxon>
        <taxon>Eurotiales</taxon>
        <taxon>Aspergillaceae</taxon>
        <taxon>Aspergillus</taxon>
        <taxon>Aspergillus subgen. Aspergillus</taxon>
    </lineage>
</organism>
<accession>A0A7R7VFX2</accession>
<sequence>MSKKLALWSFEGKDHNLESLDSMPHPDHGHGGEGEKAESIFMDNKDHREQVPEAQFADGGTYRSIVKIQSLLPRTDRHLGRHGCGRSARCPLQAGIF</sequence>
<evidence type="ECO:0000313" key="3">
    <source>
        <dbReference type="Proteomes" id="UP000637239"/>
    </source>
</evidence>
<proteinExistence type="predicted"/>
<dbReference type="GeneID" id="66978420"/>
<reference evidence="2" key="1">
    <citation type="submission" date="2021-01" db="EMBL/GenBank/DDBJ databases">
        <authorList>
            <consortium name="Aspergillus chevalieri M1 genome sequencing consortium"/>
            <person name="Kazuki M."/>
            <person name="Futagami T."/>
        </authorList>
    </citation>
    <scope>NUCLEOTIDE SEQUENCE</scope>
    <source>
        <strain evidence="2">M1</strain>
    </source>
</reference>
<dbReference type="EMBL" id="AP024416">
    <property type="protein sequence ID" value="BCR84061.1"/>
    <property type="molecule type" value="Genomic_DNA"/>
</dbReference>
<name>A0A7R7VFX2_ASPCH</name>
<dbReference type="Proteomes" id="UP000637239">
    <property type="component" value="Chromosome 1"/>
</dbReference>
<gene>
    <name evidence="2" type="ORF">ACHE_11463A</name>
</gene>
<protein>
    <submittedName>
        <fullName evidence="2">Uncharacterized protein</fullName>
    </submittedName>
</protein>